<dbReference type="InterPro" id="IPR007060">
    <property type="entry name" value="FtsL/DivIC"/>
</dbReference>
<evidence type="ECO:0000256" key="2">
    <source>
        <dbReference type="SAM" id="MobiDB-lite"/>
    </source>
</evidence>
<evidence type="ECO:0000256" key="1">
    <source>
        <dbReference type="SAM" id="Coils"/>
    </source>
</evidence>
<accession>A0A537IZI5</accession>
<name>A0A537IZI5_9BACT</name>
<feature type="coiled-coil region" evidence="1">
    <location>
        <begin position="12"/>
        <end position="39"/>
    </location>
</feature>
<proteinExistence type="predicted"/>
<dbReference type="Proteomes" id="UP000318834">
    <property type="component" value="Unassembled WGS sequence"/>
</dbReference>
<evidence type="ECO:0000313" key="3">
    <source>
        <dbReference type="EMBL" id="TMI76156.1"/>
    </source>
</evidence>
<keyword evidence="1" id="KW-0175">Coiled coil</keyword>
<protein>
    <submittedName>
        <fullName evidence="3">Septum formation initiator family protein</fullName>
    </submittedName>
</protein>
<feature type="region of interest" description="Disordered" evidence="2">
    <location>
        <begin position="72"/>
        <end position="109"/>
    </location>
</feature>
<organism evidence="3 4">
    <name type="scientific">Candidatus Segetimicrobium genomatis</name>
    <dbReference type="NCBI Taxonomy" id="2569760"/>
    <lineage>
        <taxon>Bacteria</taxon>
        <taxon>Bacillati</taxon>
        <taxon>Candidatus Sysuimicrobiota</taxon>
        <taxon>Candidatus Sysuimicrobiia</taxon>
        <taxon>Candidatus Sysuimicrobiales</taxon>
        <taxon>Candidatus Segetimicrobiaceae</taxon>
        <taxon>Candidatus Segetimicrobium</taxon>
    </lineage>
</organism>
<dbReference type="Pfam" id="PF04977">
    <property type="entry name" value="DivIC"/>
    <property type="match status" value="1"/>
</dbReference>
<reference evidence="3 4" key="1">
    <citation type="journal article" date="2019" name="Nat. Microbiol.">
        <title>Mediterranean grassland soil C-N compound turnover is dependent on rainfall and depth, and is mediated by genomically divergent microorganisms.</title>
        <authorList>
            <person name="Diamond S."/>
            <person name="Andeer P.F."/>
            <person name="Li Z."/>
            <person name="Crits-Christoph A."/>
            <person name="Burstein D."/>
            <person name="Anantharaman K."/>
            <person name="Lane K.R."/>
            <person name="Thomas B.C."/>
            <person name="Pan C."/>
            <person name="Northen T.R."/>
            <person name="Banfield J.F."/>
        </authorList>
    </citation>
    <scope>NUCLEOTIDE SEQUENCE [LARGE SCALE GENOMIC DNA]</scope>
    <source>
        <strain evidence="3">NP_8</strain>
    </source>
</reference>
<gene>
    <name evidence="3" type="ORF">E6H05_04570</name>
</gene>
<dbReference type="EMBL" id="VBAP01000029">
    <property type="protein sequence ID" value="TMI76156.1"/>
    <property type="molecule type" value="Genomic_DNA"/>
</dbReference>
<comment type="caution">
    <text evidence="3">The sequence shown here is derived from an EMBL/GenBank/DDBJ whole genome shotgun (WGS) entry which is preliminary data.</text>
</comment>
<sequence>MVSVFGSTFLQVYRLEREAARLEQRKRDLEAQNAQLRDEIRLLHTPQYIEKLAREQLGLVKPGEIALLIVQPPTGSSVRRPTSDDRGIRTTPDGAGKRPAPYDEGQGPAASRLGWARRVWEAFRSLFP</sequence>
<evidence type="ECO:0000313" key="4">
    <source>
        <dbReference type="Proteomes" id="UP000318834"/>
    </source>
</evidence>
<dbReference type="AlphaFoldDB" id="A0A537IZI5"/>